<feature type="transmembrane region" description="Helical" evidence="2">
    <location>
        <begin position="47"/>
        <end position="68"/>
    </location>
</feature>
<dbReference type="Gene3D" id="3.30.450.20">
    <property type="entry name" value="PAS domain"/>
    <property type="match status" value="1"/>
</dbReference>
<evidence type="ECO:0000313" key="8">
    <source>
        <dbReference type="Proteomes" id="UP000030377"/>
    </source>
</evidence>
<dbReference type="CDD" id="cd01948">
    <property type="entry name" value="EAL"/>
    <property type="match status" value="1"/>
</dbReference>
<dbReference type="GO" id="GO:0071111">
    <property type="term" value="F:cyclic-guanylate-specific phosphodiesterase activity"/>
    <property type="evidence" value="ECO:0007669"/>
    <property type="project" value="UniProtKB-EC"/>
</dbReference>
<keyword evidence="2" id="KW-0472">Membrane</keyword>
<dbReference type="InterPro" id="IPR000160">
    <property type="entry name" value="GGDEF_dom"/>
</dbReference>
<dbReference type="InterPro" id="IPR029787">
    <property type="entry name" value="Nucleotide_cyclase"/>
</dbReference>
<comment type="caution">
    <text evidence="7">The sequence shown here is derived from an EMBL/GenBank/DDBJ whole genome shotgun (WGS) entry which is preliminary data.</text>
</comment>
<feature type="transmembrane region" description="Helical" evidence="2">
    <location>
        <begin position="216"/>
        <end position="237"/>
    </location>
</feature>
<keyword evidence="2" id="KW-0812">Transmembrane</keyword>
<gene>
    <name evidence="7" type="ORF">MA20_08265</name>
</gene>
<feature type="domain" description="EAL" evidence="4">
    <location>
        <begin position="544"/>
        <end position="794"/>
    </location>
</feature>
<comment type="catalytic activity">
    <reaction evidence="1">
        <text>3',3'-c-di-GMP + H2O = 5'-phosphoguanylyl(3'-&gt;5')guanosine + H(+)</text>
        <dbReference type="Rhea" id="RHEA:24902"/>
        <dbReference type="ChEBI" id="CHEBI:15377"/>
        <dbReference type="ChEBI" id="CHEBI:15378"/>
        <dbReference type="ChEBI" id="CHEBI:58754"/>
        <dbReference type="ChEBI" id="CHEBI:58805"/>
        <dbReference type="EC" id="3.1.4.52"/>
    </reaction>
    <physiologicalReaction direction="left-to-right" evidence="1">
        <dbReference type="Rhea" id="RHEA:24903"/>
    </physiologicalReaction>
</comment>
<feature type="transmembrane region" description="Helical" evidence="2">
    <location>
        <begin position="16"/>
        <end position="35"/>
    </location>
</feature>
<dbReference type="CDD" id="cd00130">
    <property type="entry name" value="PAS"/>
    <property type="match status" value="1"/>
</dbReference>
<feature type="transmembrane region" description="Helical" evidence="2">
    <location>
        <begin position="109"/>
        <end position="128"/>
    </location>
</feature>
<dbReference type="Pfam" id="PF12860">
    <property type="entry name" value="PAS_7"/>
    <property type="match status" value="1"/>
</dbReference>
<feature type="transmembrane region" description="Helical" evidence="2">
    <location>
        <begin position="140"/>
        <end position="164"/>
    </location>
</feature>
<dbReference type="SMART" id="SM00052">
    <property type="entry name" value="EAL"/>
    <property type="match status" value="1"/>
</dbReference>
<dbReference type="SUPFAM" id="SSF55785">
    <property type="entry name" value="PYP-like sensor domain (PAS domain)"/>
    <property type="match status" value="1"/>
</dbReference>
<feature type="domain" description="PAS" evidence="3">
    <location>
        <begin position="248"/>
        <end position="302"/>
    </location>
</feature>
<dbReference type="NCBIfam" id="TIGR00254">
    <property type="entry name" value="GGDEF"/>
    <property type="match status" value="1"/>
</dbReference>
<organism evidence="7 8">
    <name type="scientific">Bradyrhizobium japonicum</name>
    <dbReference type="NCBI Taxonomy" id="375"/>
    <lineage>
        <taxon>Bacteria</taxon>
        <taxon>Pseudomonadati</taxon>
        <taxon>Pseudomonadota</taxon>
        <taxon>Alphaproteobacteria</taxon>
        <taxon>Hyphomicrobiales</taxon>
        <taxon>Nitrobacteraceae</taxon>
        <taxon>Bradyrhizobium</taxon>
    </lineage>
</organism>
<dbReference type="InterPro" id="IPR052155">
    <property type="entry name" value="Biofilm_reg_signaling"/>
</dbReference>
<dbReference type="InterPro" id="IPR001633">
    <property type="entry name" value="EAL_dom"/>
</dbReference>
<dbReference type="Proteomes" id="UP000030377">
    <property type="component" value="Unassembled WGS sequence"/>
</dbReference>
<dbReference type="SUPFAM" id="SSF141868">
    <property type="entry name" value="EAL domain-like"/>
    <property type="match status" value="1"/>
</dbReference>
<name>A0A0A3Y3D4_BRAJP</name>
<feature type="domain" description="GGDEF" evidence="5">
    <location>
        <begin position="402"/>
        <end position="535"/>
    </location>
</feature>
<dbReference type="GO" id="GO:0016020">
    <property type="term" value="C:membrane"/>
    <property type="evidence" value="ECO:0007669"/>
    <property type="project" value="UniProtKB-UniRule"/>
</dbReference>
<protein>
    <submittedName>
        <fullName evidence="7">Diguanylate cyclase</fullName>
    </submittedName>
</protein>
<accession>A0A0A3Y3D4</accession>
<keyword evidence="2" id="KW-1133">Transmembrane helix</keyword>
<evidence type="ECO:0000256" key="1">
    <source>
        <dbReference type="ARBA" id="ARBA00051114"/>
    </source>
</evidence>
<evidence type="ECO:0000259" key="5">
    <source>
        <dbReference type="PROSITE" id="PS50887"/>
    </source>
</evidence>
<dbReference type="SUPFAM" id="SSF55073">
    <property type="entry name" value="Nucleotide cyclase"/>
    <property type="match status" value="1"/>
</dbReference>
<dbReference type="InterPro" id="IPR035965">
    <property type="entry name" value="PAS-like_dom_sf"/>
</dbReference>
<evidence type="ECO:0000313" key="7">
    <source>
        <dbReference type="EMBL" id="KGT80054.1"/>
    </source>
</evidence>
<dbReference type="PANTHER" id="PTHR44757:SF2">
    <property type="entry name" value="BIOFILM ARCHITECTURE MAINTENANCE PROTEIN MBAA"/>
    <property type="match status" value="1"/>
</dbReference>
<feature type="domain" description="MHYT" evidence="6">
    <location>
        <begin position="12"/>
        <end position="199"/>
    </location>
</feature>
<dbReference type="PROSITE" id="PS50887">
    <property type="entry name" value="GGDEF"/>
    <property type="match status" value="1"/>
</dbReference>
<dbReference type="Pfam" id="PF03707">
    <property type="entry name" value="MHYT"/>
    <property type="match status" value="2"/>
</dbReference>
<dbReference type="RefSeq" id="WP_041954695.1">
    <property type="nucleotide sequence ID" value="NZ_JRPN01000005.1"/>
</dbReference>
<evidence type="ECO:0000256" key="2">
    <source>
        <dbReference type="PROSITE-ProRule" id="PRU00244"/>
    </source>
</evidence>
<evidence type="ECO:0000259" key="6">
    <source>
        <dbReference type="PROSITE" id="PS50924"/>
    </source>
</evidence>
<dbReference type="GO" id="GO:0071732">
    <property type="term" value="P:cellular response to nitric oxide"/>
    <property type="evidence" value="ECO:0007669"/>
    <property type="project" value="UniProtKB-ARBA"/>
</dbReference>
<feature type="transmembrane region" description="Helical" evidence="2">
    <location>
        <begin position="80"/>
        <end position="102"/>
    </location>
</feature>
<feature type="transmembrane region" description="Helical" evidence="2">
    <location>
        <begin position="171"/>
        <end position="196"/>
    </location>
</feature>
<dbReference type="InterPro" id="IPR005330">
    <property type="entry name" value="MHYT_dom"/>
</dbReference>
<reference evidence="7 8" key="1">
    <citation type="submission" date="2014-09" db="EMBL/GenBank/DDBJ databases">
        <title>Draft genome of Bradyrhizobium japonicum Is-34.</title>
        <authorList>
            <person name="Tsurumaru H."/>
            <person name="Yamakawa T."/>
            <person name="Hashimoto S."/>
            <person name="Okizaki K."/>
            <person name="Kanesaki Y."/>
            <person name="Yoshikawa H."/>
            <person name="Yajima S."/>
        </authorList>
    </citation>
    <scope>NUCLEOTIDE SEQUENCE [LARGE SCALE GENOMIC DNA]</scope>
    <source>
        <strain evidence="7 8">Is-34</strain>
    </source>
</reference>
<dbReference type="STRING" id="375.BKD09_RS20215"/>
<dbReference type="CDD" id="cd01949">
    <property type="entry name" value="GGDEF"/>
    <property type="match status" value="1"/>
</dbReference>
<dbReference type="Pfam" id="PF00563">
    <property type="entry name" value="EAL"/>
    <property type="match status" value="1"/>
</dbReference>
<dbReference type="PROSITE" id="PS50112">
    <property type="entry name" value="PAS"/>
    <property type="match status" value="1"/>
</dbReference>
<proteinExistence type="predicted"/>
<dbReference type="InterPro" id="IPR043128">
    <property type="entry name" value="Rev_trsase/Diguanyl_cyclase"/>
</dbReference>
<dbReference type="InterPro" id="IPR000014">
    <property type="entry name" value="PAS"/>
</dbReference>
<sequence length="799" mass="85382">MYQVLYCLTDQHDWRLVALGGAVCLLASAAAISLFHRARAASGGARVSWVALDAVVAGSGIWATHFIAMQAYGPGAGGAYNIPLTVLSLIFAIAVTFIGLSISVSVTRAGLVALGGAVVGGGVAAMHYTGMMALEIPAHIGWATGTVTVSIVLGIVLGSFALVVAGRRDSLASALGASVLLMLAIISHHFTAMGAVELTPDPAVVISGLSIPPASLSILTASAAAAIIAIALAAALLDRRAKGELGRQQVVLDTALENMSQGLCMFDADGKIQLFNERYAAMLGRTGIPLAGRLLVDVLREEQARGQWQGDAGEFFARLVADAREGRTTSQVVTRFGRSIRVVNQPMHGGGWVATFEDITEWLEAQAKISHMARHDALTNLPNRVLFHEQLEQGLRRAKSGDQLAVLCLDLDHFKDINDSLGHPIGDALLKEVGRRLKATVGASDTVARLGGDEFAVVQIGRSEEAAARALAGRLVEVISAPYEIDDHQIVIGVSIGISLSPQDSDNPDELLKNADLALYRAKADGRGTYRFFETGMDARAQARRLLEMDLRAALLRDEFEAYYQPIRDVASGRVVAFEALLRWNHPQRGLIAPINFIPVAEETGLIVQLGEFVLRSACSDAATWPDDVDVAVNLSPVQFKSPNLIASVTDALAASGLAARRLELEITESVLLQNSEATLTTLHELRAMGVRISLDDFGTGYSSLSYLRSFPFDKIKIDRSFVSELATREDSMAIIRAVTGLGRSLGIVTTAEGVENDAQLELLRREGCTQAQGYLFSKPRPASDVALMLNRPRLRVSA</sequence>
<dbReference type="Gene3D" id="3.30.70.270">
    <property type="match status" value="1"/>
</dbReference>
<evidence type="ECO:0000259" key="4">
    <source>
        <dbReference type="PROSITE" id="PS50883"/>
    </source>
</evidence>
<dbReference type="PROSITE" id="PS50883">
    <property type="entry name" value="EAL"/>
    <property type="match status" value="1"/>
</dbReference>
<dbReference type="SMART" id="SM00267">
    <property type="entry name" value="GGDEF"/>
    <property type="match status" value="1"/>
</dbReference>
<dbReference type="AlphaFoldDB" id="A0A0A3Y3D4"/>
<dbReference type="FunFam" id="3.20.20.450:FF:000001">
    <property type="entry name" value="Cyclic di-GMP phosphodiesterase yahA"/>
    <property type="match status" value="1"/>
</dbReference>
<dbReference type="PROSITE" id="PS50924">
    <property type="entry name" value="MHYT"/>
    <property type="match status" value="1"/>
</dbReference>
<dbReference type="InterPro" id="IPR035919">
    <property type="entry name" value="EAL_sf"/>
</dbReference>
<dbReference type="Pfam" id="PF00990">
    <property type="entry name" value="GGDEF"/>
    <property type="match status" value="1"/>
</dbReference>
<dbReference type="EMBL" id="JRPN01000005">
    <property type="protein sequence ID" value="KGT80054.1"/>
    <property type="molecule type" value="Genomic_DNA"/>
</dbReference>
<evidence type="ECO:0000259" key="3">
    <source>
        <dbReference type="PROSITE" id="PS50112"/>
    </source>
</evidence>
<dbReference type="PANTHER" id="PTHR44757">
    <property type="entry name" value="DIGUANYLATE CYCLASE DGCP"/>
    <property type="match status" value="1"/>
</dbReference>
<dbReference type="FunFam" id="3.30.70.270:FF:000001">
    <property type="entry name" value="Diguanylate cyclase domain protein"/>
    <property type="match status" value="1"/>
</dbReference>
<dbReference type="Gene3D" id="3.20.20.450">
    <property type="entry name" value="EAL domain"/>
    <property type="match status" value="1"/>
</dbReference>